<dbReference type="GO" id="GO:0016042">
    <property type="term" value="P:lipid catabolic process"/>
    <property type="evidence" value="ECO:0007669"/>
    <property type="project" value="TreeGrafter"/>
</dbReference>
<dbReference type="GO" id="GO:0005615">
    <property type="term" value="C:extracellular space"/>
    <property type="evidence" value="ECO:0007669"/>
    <property type="project" value="TreeGrafter"/>
</dbReference>
<keyword evidence="3" id="KW-0964">Secreted</keyword>
<evidence type="ECO:0000256" key="5">
    <source>
        <dbReference type="SAM" id="SignalP"/>
    </source>
</evidence>
<dbReference type="PRINTS" id="PR00821">
    <property type="entry name" value="TAGLIPASE"/>
</dbReference>
<sequence length="330" mass="35570">MKLAVVLLASVALCTGSPVIPEDNSHYVEGESRFIWMPDGEGALHLVDLQAPADMEFLGNRNGANNAYWLFTRQNPTSRQVLVNNNANSIRNSNYRGNRQTKVIVHGWNSSGGSSVNSMIRDAYLAAGDFNVIVVDWSGAASGVYTTSVRAVPDVGRHLANFITFLFRTSGGNWNNIHLIGHSLGAHIVGNAGRAAPSRPVRVTGMDPAGPQWGGNSNALNRNSGVFVESIHTDGGILGIMDPISDADFYPNGGRNPQPGCRTSACSHSRAYEFFASSVRTNHFVGRRCNNLQEARNVQCSGAALNMGNLQLGKRGNGLFGLRTRDAWPF</sequence>
<dbReference type="InterPro" id="IPR013818">
    <property type="entry name" value="Lipase"/>
</dbReference>
<evidence type="ECO:0000256" key="4">
    <source>
        <dbReference type="RuleBase" id="RU004262"/>
    </source>
</evidence>
<evidence type="ECO:0000256" key="1">
    <source>
        <dbReference type="ARBA" id="ARBA00004613"/>
    </source>
</evidence>
<dbReference type="InterPro" id="IPR033906">
    <property type="entry name" value="Lipase_N"/>
</dbReference>
<comment type="caution">
    <text evidence="7">The sequence shown here is derived from an EMBL/GenBank/DDBJ whole genome shotgun (WGS) entry which is preliminary data.</text>
</comment>
<dbReference type="InterPro" id="IPR000734">
    <property type="entry name" value="TAG_lipase"/>
</dbReference>
<comment type="subcellular location">
    <subcellularLocation>
        <location evidence="1">Secreted</location>
    </subcellularLocation>
</comment>
<dbReference type="Proteomes" id="UP000838756">
    <property type="component" value="Unassembled WGS sequence"/>
</dbReference>
<evidence type="ECO:0000313" key="7">
    <source>
        <dbReference type="EMBL" id="CAH2239519.1"/>
    </source>
</evidence>
<dbReference type="EMBL" id="CAKXAJ010025439">
    <property type="protein sequence ID" value="CAH2239519.1"/>
    <property type="molecule type" value="Genomic_DNA"/>
</dbReference>
<keyword evidence="8" id="KW-1185">Reference proteome</keyword>
<dbReference type="AlphaFoldDB" id="A0A8S4RSM6"/>
<dbReference type="CDD" id="cd00707">
    <property type="entry name" value="Pancreat_lipase_like"/>
    <property type="match status" value="1"/>
</dbReference>
<reference evidence="7" key="1">
    <citation type="submission" date="2022-03" db="EMBL/GenBank/DDBJ databases">
        <authorList>
            <person name="Lindestad O."/>
        </authorList>
    </citation>
    <scope>NUCLEOTIDE SEQUENCE</scope>
</reference>
<evidence type="ECO:0000256" key="3">
    <source>
        <dbReference type="ARBA" id="ARBA00022525"/>
    </source>
</evidence>
<dbReference type="SUPFAM" id="SSF53474">
    <property type="entry name" value="alpha/beta-Hydrolases"/>
    <property type="match status" value="1"/>
</dbReference>
<proteinExistence type="inferred from homology"/>
<feature type="signal peptide" evidence="5">
    <location>
        <begin position="1"/>
        <end position="16"/>
    </location>
</feature>
<evidence type="ECO:0000259" key="6">
    <source>
        <dbReference type="Pfam" id="PF00151"/>
    </source>
</evidence>
<dbReference type="PANTHER" id="PTHR11610">
    <property type="entry name" value="LIPASE"/>
    <property type="match status" value="1"/>
</dbReference>
<comment type="similarity">
    <text evidence="2 4">Belongs to the AB hydrolase superfamily. Lipase family.</text>
</comment>
<evidence type="ECO:0000256" key="2">
    <source>
        <dbReference type="ARBA" id="ARBA00010701"/>
    </source>
</evidence>
<dbReference type="GO" id="GO:0016298">
    <property type="term" value="F:lipase activity"/>
    <property type="evidence" value="ECO:0007669"/>
    <property type="project" value="InterPro"/>
</dbReference>
<feature type="chain" id="PRO_5035914190" evidence="5">
    <location>
        <begin position="17"/>
        <end position="330"/>
    </location>
</feature>
<feature type="domain" description="Lipase" evidence="6">
    <location>
        <begin position="65"/>
        <end position="303"/>
    </location>
</feature>
<dbReference type="PANTHER" id="PTHR11610:SF173">
    <property type="entry name" value="LIPASE DOMAIN-CONTAINING PROTEIN-RELATED"/>
    <property type="match status" value="1"/>
</dbReference>
<keyword evidence="5" id="KW-0732">Signal</keyword>
<dbReference type="Gene3D" id="3.40.50.1820">
    <property type="entry name" value="alpha/beta hydrolase"/>
    <property type="match status" value="1"/>
</dbReference>
<dbReference type="InterPro" id="IPR029058">
    <property type="entry name" value="AB_hydrolase_fold"/>
</dbReference>
<evidence type="ECO:0000313" key="8">
    <source>
        <dbReference type="Proteomes" id="UP000838756"/>
    </source>
</evidence>
<dbReference type="GO" id="GO:0017171">
    <property type="term" value="F:serine hydrolase activity"/>
    <property type="evidence" value="ECO:0007669"/>
    <property type="project" value="TreeGrafter"/>
</dbReference>
<gene>
    <name evidence="7" type="primary">jg21524</name>
    <name evidence="7" type="ORF">PAEG_LOCUS16221</name>
</gene>
<organism evidence="7 8">
    <name type="scientific">Pararge aegeria aegeria</name>
    <dbReference type="NCBI Taxonomy" id="348720"/>
    <lineage>
        <taxon>Eukaryota</taxon>
        <taxon>Metazoa</taxon>
        <taxon>Ecdysozoa</taxon>
        <taxon>Arthropoda</taxon>
        <taxon>Hexapoda</taxon>
        <taxon>Insecta</taxon>
        <taxon>Pterygota</taxon>
        <taxon>Neoptera</taxon>
        <taxon>Endopterygota</taxon>
        <taxon>Lepidoptera</taxon>
        <taxon>Glossata</taxon>
        <taxon>Ditrysia</taxon>
        <taxon>Papilionoidea</taxon>
        <taxon>Nymphalidae</taxon>
        <taxon>Satyrinae</taxon>
        <taxon>Satyrini</taxon>
        <taxon>Parargina</taxon>
        <taxon>Pararge</taxon>
    </lineage>
</organism>
<dbReference type="OrthoDB" id="199913at2759"/>
<protein>
    <submittedName>
        <fullName evidence="7">Jg21524 protein</fullName>
    </submittedName>
</protein>
<name>A0A8S4RSM6_9NEOP</name>
<accession>A0A8S4RSM6</accession>
<dbReference type="Pfam" id="PF00151">
    <property type="entry name" value="Lipase"/>
    <property type="match status" value="1"/>
</dbReference>